<dbReference type="InParanoid" id="A0A5C3Q0H6"/>
<gene>
    <name evidence="2" type="ORF">K466DRAFT_580712</name>
</gene>
<evidence type="ECO:0000256" key="1">
    <source>
        <dbReference type="SAM" id="Phobius"/>
    </source>
</evidence>
<feature type="transmembrane region" description="Helical" evidence="1">
    <location>
        <begin position="114"/>
        <end position="136"/>
    </location>
</feature>
<dbReference type="AlphaFoldDB" id="A0A5C3Q0H6"/>
<dbReference type="EMBL" id="ML210978">
    <property type="protein sequence ID" value="TFK93658.1"/>
    <property type="molecule type" value="Genomic_DNA"/>
</dbReference>
<keyword evidence="1" id="KW-0812">Transmembrane</keyword>
<accession>A0A5C3Q0H6</accession>
<dbReference type="PANTHER" id="PTHR28013:SF4">
    <property type="entry name" value="MARVEL DOMAIN-CONTAINING PROTEIN"/>
    <property type="match status" value="1"/>
</dbReference>
<reference evidence="2 3" key="1">
    <citation type="journal article" date="2019" name="Nat. Ecol. Evol.">
        <title>Megaphylogeny resolves global patterns of mushroom evolution.</title>
        <authorList>
            <person name="Varga T."/>
            <person name="Krizsan K."/>
            <person name="Foldi C."/>
            <person name="Dima B."/>
            <person name="Sanchez-Garcia M."/>
            <person name="Sanchez-Ramirez S."/>
            <person name="Szollosi G.J."/>
            <person name="Szarkandi J.G."/>
            <person name="Papp V."/>
            <person name="Albert L."/>
            <person name="Andreopoulos W."/>
            <person name="Angelini C."/>
            <person name="Antonin V."/>
            <person name="Barry K.W."/>
            <person name="Bougher N.L."/>
            <person name="Buchanan P."/>
            <person name="Buyck B."/>
            <person name="Bense V."/>
            <person name="Catcheside P."/>
            <person name="Chovatia M."/>
            <person name="Cooper J."/>
            <person name="Damon W."/>
            <person name="Desjardin D."/>
            <person name="Finy P."/>
            <person name="Geml J."/>
            <person name="Haridas S."/>
            <person name="Hughes K."/>
            <person name="Justo A."/>
            <person name="Karasinski D."/>
            <person name="Kautmanova I."/>
            <person name="Kiss B."/>
            <person name="Kocsube S."/>
            <person name="Kotiranta H."/>
            <person name="LaButti K.M."/>
            <person name="Lechner B.E."/>
            <person name="Liimatainen K."/>
            <person name="Lipzen A."/>
            <person name="Lukacs Z."/>
            <person name="Mihaltcheva S."/>
            <person name="Morgado L.N."/>
            <person name="Niskanen T."/>
            <person name="Noordeloos M.E."/>
            <person name="Ohm R.A."/>
            <person name="Ortiz-Santana B."/>
            <person name="Ovrebo C."/>
            <person name="Racz N."/>
            <person name="Riley R."/>
            <person name="Savchenko A."/>
            <person name="Shiryaev A."/>
            <person name="Soop K."/>
            <person name="Spirin V."/>
            <person name="Szebenyi C."/>
            <person name="Tomsovsky M."/>
            <person name="Tulloss R.E."/>
            <person name="Uehling J."/>
            <person name="Grigoriev I.V."/>
            <person name="Vagvolgyi C."/>
            <person name="Papp T."/>
            <person name="Martin F.M."/>
            <person name="Miettinen O."/>
            <person name="Hibbett D.S."/>
            <person name="Nagy L.G."/>
        </authorList>
    </citation>
    <scope>NUCLEOTIDE SEQUENCE [LARGE SCALE GENOMIC DNA]</scope>
    <source>
        <strain evidence="2 3">HHB13444</strain>
    </source>
</reference>
<keyword evidence="1" id="KW-1133">Transmembrane helix</keyword>
<dbReference type="GO" id="GO:0035838">
    <property type="term" value="C:growing cell tip"/>
    <property type="evidence" value="ECO:0007669"/>
    <property type="project" value="TreeGrafter"/>
</dbReference>
<dbReference type="GO" id="GO:0032153">
    <property type="term" value="C:cell division site"/>
    <property type="evidence" value="ECO:0007669"/>
    <property type="project" value="TreeGrafter"/>
</dbReference>
<feature type="transmembrane region" description="Helical" evidence="1">
    <location>
        <begin position="156"/>
        <end position="179"/>
    </location>
</feature>
<dbReference type="InterPro" id="IPR051380">
    <property type="entry name" value="pH-response_reg_palI/RIM9"/>
</dbReference>
<dbReference type="InterPro" id="IPR009571">
    <property type="entry name" value="SUR7/Rim9-like_fungi"/>
</dbReference>
<protein>
    <recommendedName>
        <fullName evidence="4">Pali-domain-containing protein</fullName>
    </recommendedName>
</protein>
<evidence type="ECO:0000313" key="3">
    <source>
        <dbReference type="Proteomes" id="UP000308197"/>
    </source>
</evidence>
<keyword evidence="3" id="KW-1185">Reference proteome</keyword>
<sequence>MLLLTLLALLGNLSAFVLLILVTFSVPVIDDFYFLRSSALGGVRFGVLGYCVESPRLQCTRLRIGYRFEPELYYPLPRILVLYPVAAGFAGLSALVLVPSLLPRYRDQRPSIIYSIVTSAAFFSSAAAFAIASWLFARGMRDFHDEGFTASVGPSVWMSLAAAVVTLVVALHACLGTCMSTRGRSTVRKPMRMPGVGMF</sequence>
<evidence type="ECO:0008006" key="4">
    <source>
        <dbReference type="Google" id="ProtNLM"/>
    </source>
</evidence>
<keyword evidence="1" id="KW-0472">Membrane</keyword>
<name>A0A5C3Q0H6_9APHY</name>
<dbReference type="PANTHER" id="PTHR28013">
    <property type="entry name" value="PROTEIN DCV1-RELATED"/>
    <property type="match status" value="1"/>
</dbReference>
<dbReference type="GO" id="GO:0005886">
    <property type="term" value="C:plasma membrane"/>
    <property type="evidence" value="ECO:0007669"/>
    <property type="project" value="InterPro"/>
</dbReference>
<organism evidence="2 3">
    <name type="scientific">Polyporus arcularius HHB13444</name>
    <dbReference type="NCBI Taxonomy" id="1314778"/>
    <lineage>
        <taxon>Eukaryota</taxon>
        <taxon>Fungi</taxon>
        <taxon>Dikarya</taxon>
        <taxon>Basidiomycota</taxon>
        <taxon>Agaricomycotina</taxon>
        <taxon>Agaricomycetes</taxon>
        <taxon>Polyporales</taxon>
        <taxon>Polyporaceae</taxon>
        <taxon>Polyporus</taxon>
    </lineage>
</organism>
<proteinExistence type="predicted"/>
<feature type="transmembrane region" description="Helical" evidence="1">
    <location>
        <begin position="80"/>
        <end position="102"/>
    </location>
</feature>
<evidence type="ECO:0000313" key="2">
    <source>
        <dbReference type="EMBL" id="TFK93658.1"/>
    </source>
</evidence>
<dbReference type="Proteomes" id="UP000308197">
    <property type="component" value="Unassembled WGS sequence"/>
</dbReference>
<dbReference type="Pfam" id="PF06687">
    <property type="entry name" value="SUR7"/>
    <property type="match status" value="1"/>
</dbReference>